<dbReference type="InterPro" id="IPR011006">
    <property type="entry name" value="CheY-like_superfamily"/>
</dbReference>
<comment type="function">
    <text evidence="4">Required for high-level post-exponential phase expression of a series of secreted proteins.</text>
</comment>
<dbReference type="SMART" id="SM00448">
    <property type="entry name" value="REC"/>
    <property type="match status" value="1"/>
</dbReference>
<evidence type="ECO:0000256" key="2">
    <source>
        <dbReference type="ARBA" id="ARBA00023012"/>
    </source>
</evidence>
<dbReference type="InterPro" id="IPR001789">
    <property type="entry name" value="Sig_transdc_resp-reg_receiver"/>
</dbReference>
<dbReference type="GO" id="GO:0000156">
    <property type="term" value="F:phosphorelay response regulator activity"/>
    <property type="evidence" value="ECO:0007669"/>
    <property type="project" value="InterPro"/>
</dbReference>
<keyword evidence="5" id="KW-0597">Phosphoprotein</keyword>
<dbReference type="KEGG" id="saco:SAME_00198"/>
<protein>
    <submittedName>
        <fullName evidence="8">Response regulator protein</fullName>
    </submittedName>
</protein>
<evidence type="ECO:0000256" key="5">
    <source>
        <dbReference type="PROSITE-ProRule" id="PRU00169"/>
    </source>
</evidence>
<evidence type="ECO:0000259" key="7">
    <source>
        <dbReference type="PROSITE" id="PS50930"/>
    </source>
</evidence>
<dbReference type="Gene3D" id="2.40.50.1020">
    <property type="entry name" value="LytTr DNA-binding domain"/>
    <property type="match status" value="1"/>
</dbReference>
<keyword evidence="1" id="KW-0963">Cytoplasm</keyword>
<dbReference type="GO" id="GO:0003677">
    <property type="term" value="F:DNA binding"/>
    <property type="evidence" value="ECO:0007669"/>
    <property type="project" value="InterPro"/>
</dbReference>
<dbReference type="InterPro" id="IPR046947">
    <property type="entry name" value="LytR-like"/>
</dbReference>
<evidence type="ECO:0000256" key="4">
    <source>
        <dbReference type="ARBA" id="ARBA00037164"/>
    </source>
</evidence>
<evidence type="ECO:0000313" key="9">
    <source>
        <dbReference type="Proteomes" id="UP000215144"/>
    </source>
</evidence>
<keyword evidence="3" id="KW-0010">Activator</keyword>
<sequence>MMNIFILEDNLRQQERLLSTVKAILKEENISARHLAAYSKSSNLLADITERGSHQLFFFDIEIKDEERKGLEIASEVRKLDPNAIIVFVTTHSEFAPISFKYKVAAYDFIDKSLDADDFKEQVRESIRYTATLSGSAQTDVDYFDYKSAKAQVKVPLHDILYFETSQIAHKLILRTRTERLEFYAKISDIEKMHDKFFQCHRSFLVNIDNVSRIDKANQLAYFDNGESCLVSRLKMKALIARWKKAFHD</sequence>
<keyword evidence="2" id="KW-0902">Two-component regulatory system</keyword>
<evidence type="ECO:0000313" key="8">
    <source>
        <dbReference type="EMBL" id="SNV32821.1"/>
    </source>
</evidence>
<dbReference type="Gene3D" id="3.40.50.2300">
    <property type="match status" value="1"/>
</dbReference>
<proteinExistence type="predicted"/>
<dbReference type="AlphaFoldDB" id="A0A239WE89"/>
<accession>A0A239WE89</accession>
<dbReference type="PROSITE" id="PS50110">
    <property type="entry name" value="RESPONSE_REGULATORY"/>
    <property type="match status" value="1"/>
</dbReference>
<evidence type="ECO:0000259" key="6">
    <source>
        <dbReference type="PROSITE" id="PS50110"/>
    </source>
</evidence>
<dbReference type="InterPro" id="IPR007492">
    <property type="entry name" value="LytTR_DNA-bd_dom"/>
</dbReference>
<dbReference type="PANTHER" id="PTHR37299">
    <property type="entry name" value="TRANSCRIPTIONAL REGULATOR-RELATED"/>
    <property type="match status" value="1"/>
</dbReference>
<evidence type="ECO:0000256" key="3">
    <source>
        <dbReference type="ARBA" id="ARBA00023159"/>
    </source>
</evidence>
<name>A0A239WE89_STRAI</name>
<dbReference type="EMBL" id="LT906454">
    <property type="protein sequence ID" value="SNV32821.1"/>
    <property type="molecule type" value="Genomic_DNA"/>
</dbReference>
<dbReference type="CDD" id="cd17533">
    <property type="entry name" value="REC_LytTR_AgrA-like"/>
    <property type="match status" value="1"/>
</dbReference>
<dbReference type="PROSITE" id="PS50930">
    <property type="entry name" value="HTH_LYTTR"/>
    <property type="match status" value="1"/>
</dbReference>
<dbReference type="SUPFAM" id="SSF52172">
    <property type="entry name" value="CheY-like"/>
    <property type="match status" value="1"/>
</dbReference>
<feature type="domain" description="HTH LytTR-type" evidence="7">
    <location>
        <begin position="144"/>
        <end position="245"/>
    </location>
</feature>
<reference evidence="8 9" key="1">
    <citation type="submission" date="2017-06" db="EMBL/GenBank/DDBJ databases">
        <authorList>
            <consortium name="Pathogen Informatics"/>
        </authorList>
    </citation>
    <scope>NUCLEOTIDE SEQUENCE [LARGE SCALE GENOMIC DNA]</scope>
    <source>
        <strain evidence="8 9">NCTC11291</strain>
    </source>
</reference>
<dbReference type="Proteomes" id="UP000215144">
    <property type="component" value="Chromosome 1"/>
</dbReference>
<dbReference type="PANTHER" id="PTHR37299:SF3">
    <property type="entry name" value="STAGE 0 SPORULATION PROTEIN A HOMOLOG"/>
    <property type="match status" value="1"/>
</dbReference>
<gene>
    <name evidence="8" type="primary">fasA</name>
    <name evidence="8" type="ORF">SAMEA4504048_00198</name>
</gene>
<dbReference type="Pfam" id="PF04397">
    <property type="entry name" value="LytTR"/>
    <property type="match status" value="1"/>
</dbReference>
<organism evidence="8 9">
    <name type="scientific">Streptococcus acidominimus</name>
    <dbReference type="NCBI Taxonomy" id="1326"/>
    <lineage>
        <taxon>Bacteria</taxon>
        <taxon>Bacillati</taxon>
        <taxon>Bacillota</taxon>
        <taxon>Bacilli</taxon>
        <taxon>Lactobacillales</taxon>
        <taxon>Streptococcaceae</taxon>
        <taxon>Streptococcus</taxon>
    </lineage>
</organism>
<feature type="domain" description="Response regulatory" evidence="6">
    <location>
        <begin position="3"/>
        <end position="127"/>
    </location>
</feature>
<dbReference type="SMART" id="SM00850">
    <property type="entry name" value="LytTR"/>
    <property type="match status" value="1"/>
</dbReference>
<dbReference type="Pfam" id="PF00072">
    <property type="entry name" value="Response_reg"/>
    <property type="match status" value="1"/>
</dbReference>
<feature type="modified residue" description="4-aspartylphosphate" evidence="5">
    <location>
        <position position="60"/>
    </location>
</feature>
<evidence type="ECO:0000256" key="1">
    <source>
        <dbReference type="ARBA" id="ARBA00022490"/>
    </source>
</evidence>